<evidence type="ECO:0000313" key="3">
    <source>
        <dbReference type="Proteomes" id="UP000784294"/>
    </source>
</evidence>
<dbReference type="EMBL" id="CAAALY010262832">
    <property type="protein sequence ID" value="VEL39869.1"/>
    <property type="molecule type" value="Genomic_DNA"/>
</dbReference>
<evidence type="ECO:0000256" key="1">
    <source>
        <dbReference type="SAM" id="Phobius"/>
    </source>
</evidence>
<reference evidence="2" key="1">
    <citation type="submission" date="2018-11" db="EMBL/GenBank/DDBJ databases">
        <authorList>
            <consortium name="Pathogen Informatics"/>
        </authorList>
    </citation>
    <scope>NUCLEOTIDE SEQUENCE</scope>
</reference>
<evidence type="ECO:0000313" key="2">
    <source>
        <dbReference type="EMBL" id="VEL39869.1"/>
    </source>
</evidence>
<sequence>MLAVVLVLLLAAWIMVMVVAVIVVVVVVVDVVRRANYPRLCGLAAAEASKRKSACNRLIGRPPTRLSALHDLASGHTPLAGR</sequence>
<keyword evidence="1" id="KW-0812">Transmembrane</keyword>
<keyword evidence="3" id="KW-1185">Reference proteome</keyword>
<accession>A0A3S5CUX2</accession>
<comment type="caution">
    <text evidence="2">The sequence shown here is derived from an EMBL/GenBank/DDBJ whole genome shotgun (WGS) entry which is preliminary data.</text>
</comment>
<gene>
    <name evidence="2" type="ORF">PXEA_LOCUS33309</name>
</gene>
<keyword evidence="1" id="KW-0472">Membrane</keyword>
<dbReference type="Proteomes" id="UP000784294">
    <property type="component" value="Unassembled WGS sequence"/>
</dbReference>
<protein>
    <submittedName>
        <fullName evidence="2">Uncharacterized protein</fullName>
    </submittedName>
</protein>
<organism evidence="2 3">
    <name type="scientific">Protopolystoma xenopodis</name>
    <dbReference type="NCBI Taxonomy" id="117903"/>
    <lineage>
        <taxon>Eukaryota</taxon>
        <taxon>Metazoa</taxon>
        <taxon>Spiralia</taxon>
        <taxon>Lophotrochozoa</taxon>
        <taxon>Platyhelminthes</taxon>
        <taxon>Monogenea</taxon>
        <taxon>Polyopisthocotylea</taxon>
        <taxon>Polystomatidea</taxon>
        <taxon>Polystomatidae</taxon>
        <taxon>Protopolystoma</taxon>
    </lineage>
</organism>
<dbReference type="AlphaFoldDB" id="A0A3S5CUX2"/>
<feature type="transmembrane region" description="Helical" evidence="1">
    <location>
        <begin position="6"/>
        <end position="29"/>
    </location>
</feature>
<keyword evidence="1" id="KW-1133">Transmembrane helix</keyword>
<name>A0A3S5CUX2_9PLAT</name>
<proteinExistence type="predicted"/>